<gene>
    <name evidence="1" type="ORF">Vadar_010547</name>
</gene>
<sequence length="1049" mass="118238">MIKVIEMVQVIHQKAMWTVLLILSIVIWFGAGGIQGQTRLIPDDEMAALREIAEQLGKKDWNLSLNQCDEHENWYTPVNGSGNYYSCVNCTCRLDGCHISAIQWSDDLISARNDDDNDMIRSQFDSFHRSFTVVVFTEVRWRSLRGQDLPGVLPKSIAKLPYLRIIDLNRNYLSGSIPPEWASTKLDFMAFGVNRLSGTIPKYLGRITTLKTLSLESNMFNGTVPAELGNLVNLQLFNLNSNNLTGELPKELNNLINLREVRLSSNYFTGKLPSFQSWKQLQILELEASGFEGPIPSDISLLRNLTELRITDLNGGGSNFSQLMLNDMTALTKLKLGSCNISGKIPPYLVNLPNLTVLDLSYNMLEGHVPDHVPDLTKADKLKWMYLTRNFLTGDIPSWITSKTSELDFAECLKNSPCPETRYDLHINCGGPEVPVGKTTYEADEYRGDSAKFMHLVPFWGFSSTGHFWDVNRTPEYYVAKNMSVLTMNDSQLYTRARLSPLSLTYYGRCLANGNYTVTLHFAEIIFRDNRSYWSLGRRMFDIYIQDIQAWKDFDIEAAAKGVDKAAVLTLNNVTVKNNTIEIRFYWAGKGTRNVPIRGTYGPLVSAISVVSNFKPPSDEREKISTVIGAVASAFCLILVILFIFWWKTFRGSSTSREQELRGLDLQTGLFTFRQIKAATNDFDINNKIGEGGFGSVYKGVLLDGSVIAVKQLSSKSKQGNREFVNEIGMISGLQHPNLVRLYGCCIERNQLLLVYEYMENNSLARALFGECQLNLEWPTRLRICIGIARGLAFLHEESRLKIVHRDIKATNVLLDGDLNPKISDFGLAKLSDDENTHISTRIAGTRGYMAPEYALWGYLTDKADVYSFGVVALEIVAGKDNMKYRPNENYVCLLDWALVLRQKGRLMDLVDPKLGSNLNKEEAMRMIKVALLCTNASPALRPTMSTVVSMLEGKLGIQELVIDPRIYGDDFRFVALRDKIFIQGIFILCNAASTRMYEMHNMVKGNGFWWSDEGGVLKVVESVEIPITPSRPSTSVREMDQGRSFQVD</sequence>
<accession>A0ACB7Z2S0</accession>
<name>A0ACB7Z2S0_9ERIC</name>
<evidence type="ECO:0000313" key="2">
    <source>
        <dbReference type="Proteomes" id="UP000828048"/>
    </source>
</evidence>
<comment type="caution">
    <text evidence="1">The sequence shown here is derived from an EMBL/GenBank/DDBJ whole genome shotgun (WGS) entry which is preliminary data.</text>
</comment>
<protein>
    <submittedName>
        <fullName evidence="1">Uncharacterized protein</fullName>
    </submittedName>
</protein>
<evidence type="ECO:0000313" key="1">
    <source>
        <dbReference type="EMBL" id="KAH7860200.1"/>
    </source>
</evidence>
<proteinExistence type="predicted"/>
<organism evidence="1 2">
    <name type="scientific">Vaccinium darrowii</name>
    <dbReference type="NCBI Taxonomy" id="229202"/>
    <lineage>
        <taxon>Eukaryota</taxon>
        <taxon>Viridiplantae</taxon>
        <taxon>Streptophyta</taxon>
        <taxon>Embryophyta</taxon>
        <taxon>Tracheophyta</taxon>
        <taxon>Spermatophyta</taxon>
        <taxon>Magnoliopsida</taxon>
        <taxon>eudicotyledons</taxon>
        <taxon>Gunneridae</taxon>
        <taxon>Pentapetalae</taxon>
        <taxon>asterids</taxon>
        <taxon>Ericales</taxon>
        <taxon>Ericaceae</taxon>
        <taxon>Vaccinioideae</taxon>
        <taxon>Vaccinieae</taxon>
        <taxon>Vaccinium</taxon>
    </lineage>
</organism>
<dbReference type="EMBL" id="CM037154">
    <property type="protein sequence ID" value="KAH7860200.1"/>
    <property type="molecule type" value="Genomic_DNA"/>
</dbReference>
<keyword evidence="2" id="KW-1185">Reference proteome</keyword>
<dbReference type="Proteomes" id="UP000828048">
    <property type="component" value="Chromosome 4"/>
</dbReference>
<reference evidence="1 2" key="1">
    <citation type="journal article" date="2021" name="Hortic Res">
        <title>High-quality reference genome and annotation aids understanding of berry development for evergreen blueberry (Vaccinium darrowii).</title>
        <authorList>
            <person name="Yu J."/>
            <person name="Hulse-Kemp A.M."/>
            <person name="Babiker E."/>
            <person name="Staton M."/>
        </authorList>
    </citation>
    <scope>NUCLEOTIDE SEQUENCE [LARGE SCALE GENOMIC DNA]</scope>
    <source>
        <strain evidence="2">cv. NJ 8807/NJ 8810</strain>
        <tissue evidence="1">Young leaf</tissue>
    </source>
</reference>